<organism evidence="1 2">
    <name type="scientific">Portunus trituberculatus</name>
    <name type="common">Swimming crab</name>
    <name type="synonym">Neptunus trituberculatus</name>
    <dbReference type="NCBI Taxonomy" id="210409"/>
    <lineage>
        <taxon>Eukaryota</taxon>
        <taxon>Metazoa</taxon>
        <taxon>Ecdysozoa</taxon>
        <taxon>Arthropoda</taxon>
        <taxon>Crustacea</taxon>
        <taxon>Multicrustacea</taxon>
        <taxon>Malacostraca</taxon>
        <taxon>Eumalacostraca</taxon>
        <taxon>Eucarida</taxon>
        <taxon>Decapoda</taxon>
        <taxon>Pleocyemata</taxon>
        <taxon>Brachyura</taxon>
        <taxon>Eubrachyura</taxon>
        <taxon>Portunoidea</taxon>
        <taxon>Portunidae</taxon>
        <taxon>Portuninae</taxon>
        <taxon>Portunus</taxon>
    </lineage>
</organism>
<evidence type="ECO:0000313" key="2">
    <source>
        <dbReference type="Proteomes" id="UP000324222"/>
    </source>
</evidence>
<evidence type="ECO:0008006" key="3">
    <source>
        <dbReference type="Google" id="ProtNLM"/>
    </source>
</evidence>
<proteinExistence type="predicted"/>
<evidence type="ECO:0000313" key="1">
    <source>
        <dbReference type="EMBL" id="MPC37426.1"/>
    </source>
</evidence>
<sequence>MVNPLCKRLRQSSLGPSRCALLALFTCDVSQMTSQPSTCACQELTELHHENVVALLDCKVSTP</sequence>
<dbReference type="Proteomes" id="UP000324222">
    <property type="component" value="Unassembled WGS sequence"/>
</dbReference>
<reference evidence="1 2" key="1">
    <citation type="submission" date="2019-05" db="EMBL/GenBank/DDBJ databases">
        <title>Another draft genome of Portunus trituberculatus and its Hox gene families provides insights of decapod evolution.</title>
        <authorList>
            <person name="Jeong J.-H."/>
            <person name="Song I."/>
            <person name="Kim S."/>
            <person name="Choi T."/>
            <person name="Kim D."/>
            <person name="Ryu S."/>
            <person name="Kim W."/>
        </authorList>
    </citation>
    <scope>NUCLEOTIDE SEQUENCE [LARGE SCALE GENOMIC DNA]</scope>
    <source>
        <tissue evidence="1">Muscle</tissue>
    </source>
</reference>
<accession>A0A5B7EW58</accession>
<dbReference type="AlphaFoldDB" id="A0A5B7EW58"/>
<comment type="caution">
    <text evidence="1">The sequence shown here is derived from an EMBL/GenBank/DDBJ whole genome shotgun (WGS) entry which is preliminary data.</text>
</comment>
<dbReference type="EMBL" id="VSRR010003779">
    <property type="protein sequence ID" value="MPC37426.1"/>
    <property type="molecule type" value="Genomic_DNA"/>
</dbReference>
<gene>
    <name evidence="1" type="ORF">E2C01_030904</name>
</gene>
<keyword evidence="2" id="KW-1185">Reference proteome</keyword>
<protein>
    <recommendedName>
        <fullName evidence="3">Protein kinase domain-containing protein</fullName>
    </recommendedName>
</protein>
<name>A0A5B7EW58_PORTR</name>